<feature type="domain" description="ABC transmembrane type-1" evidence="11">
    <location>
        <begin position="33"/>
        <end position="310"/>
    </location>
</feature>
<evidence type="ECO:0000259" key="11">
    <source>
        <dbReference type="PROSITE" id="PS50929"/>
    </source>
</evidence>
<evidence type="ECO:0000256" key="3">
    <source>
        <dbReference type="ARBA" id="ARBA00022475"/>
    </source>
</evidence>
<dbReference type="PROSITE" id="PS50929">
    <property type="entry name" value="ABC_TM1F"/>
    <property type="match status" value="1"/>
</dbReference>
<evidence type="ECO:0000259" key="10">
    <source>
        <dbReference type="PROSITE" id="PS50893"/>
    </source>
</evidence>
<dbReference type="InterPro" id="IPR036640">
    <property type="entry name" value="ABC1_TM_sf"/>
</dbReference>
<evidence type="ECO:0000256" key="1">
    <source>
        <dbReference type="ARBA" id="ARBA00004651"/>
    </source>
</evidence>
<dbReference type="InterPro" id="IPR039421">
    <property type="entry name" value="Type_1_exporter"/>
</dbReference>
<dbReference type="CDD" id="cd18587">
    <property type="entry name" value="ABC_6TM_LapB_like"/>
    <property type="match status" value="1"/>
</dbReference>
<keyword evidence="5" id="KW-0547">Nucleotide-binding</keyword>
<feature type="domain" description="ABC transporter" evidence="10">
    <location>
        <begin position="344"/>
        <end position="579"/>
    </location>
</feature>
<sequence>MSRRKSFLRELAPTSHWLFGPLRDNIGVYGQTVLAASIVNFLGLVSSFFIMTVYDRVLPNQAVESLIALTIGVLIAHVFDLALKSLRGYFVDIAGQRLDATVGARVFDNLMAMRLDARRGATGATAGLIKEFDNLRDFFSSATLVAVVDLPFIFLFIGAIALVGGPLALVPLMGVLAALAAGLLIQPFIMRHARDAMNEGHLKHAVLIETLAGLETVKSVAAASLMRERWRRGVLRQARISTIGRFVNQAAVNFAGFAQQISQVGVVVIGVFLVGDGQITTGALIASVILTGRAMAPLAQVAGLLGRMSGALASYRALDRLMATRLETDPRREYLRRDRLAGRIEFREVSFVYPGAKARALDEISFVIEPGERVAVLGRNGSGKSTIVRLITGVYEPNEGSVLVDDTDIRQIRPADLRANVGAVLQDVCLFSGSIRENIALGLDNISDEDVLAAAKIAGVHDFVGASEAGYDQTLAERGEGLSGGQRQAIALARALAPKPSILLLDEPTSALDAQAEAHLVARLERATRGRTLLLVTHRTSLLRLVDRVIVLDQGRVVIDGARDEIVRSMAAAKAARAAPAPTEPRPIGAALAGERIRAVK</sequence>
<feature type="transmembrane region" description="Helical" evidence="9">
    <location>
        <begin position="138"/>
        <end position="162"/>
    </location>
</feature>
<evidence type="ECO:0000256" key="8">
    <source>
        <dbReference type="ARBA" id="ARBA00023136"/>
    </source>
</evidence>
<dbReference type="InterPro" id="IPR017871">
    <property type="entry name" value="ABC_transporter-like_CS"/>
</dbReference>
<reference evidence="12 13" key="1">
    <citation type="submission" date="2017-07" db="EMBL/GenBank/DDBJ databases">
        <authorList>
            <person name="Sun Z.S."/>
            <person name="Albrecht U."/>
            <person name="Echele G."/>
            <person name="Lee C.C."/>
        </authorList>
    </citation>
    <scope>NUCLEOTIDE SEQUENCE [LARGE SCALE GENOMIC DNA]</scope>
    <source>
        <strain evidence="12 13">CGMCC 1.12710</strain>
    </source>
</reference>
<dbReference type="FunFam" id="3.40.50.300:FF:000299">
    <property type="entry name" value="ABC transporter ATP-binding protein/permease"/>
    <property type="match status" value="1"/>
</dbReference>
<dbReference type="PANTHER" id="PTHR43394">
    <property type="entry name" value="ATP-DEPENDENT PERMEASE MDL1, MITOCHONDRIAL"/>
    <property type="match status" value="1"/>
</dbReference>
<protein>
    <submittedName>
        <fullName evidence="12">ATP-binding cassette, subfamily C, LapB</fullName>
    </submittedName>
</protein>
<name>A0A239PUX9_9PROT</name>
<dbReference type="EMBL" id="FZQA01000004">
    <property type="protein sequence ID" value="SNT74109.1"/>
    <property type="molecule type" value="Genomic_DNA"/>
</dbReference>
<evidence type="ECO:0000313" key="13">
    <source>
        <dbReference type="Proteomes" id="UP000198346"/>
    </source>
</evidence>
<feature type="transmembrane region" description="Helical" evidence="9">
    <location>
        <begin position="33"/>
        <end position="54"/>
    </location>
</feature>
<dbReference type="RefSeq" id="WP_089412485.1">
    <property type="nucleotide sequence ID" value="NZ_FZQA01000004.1"/>
</dbReference>
<keyword evidence="3" id="KW-1003">Cell membrane</keyword>
<dbReference type="Pfam" id="PF00664">
    <property type="entry name" value="ABC_membrane"/>
    <property type="match status" value="1"/>
</dbReference>
<dbReference type="GO" id="GO:0005524">
    <property type="term" value="F:ATP binding"/>
    <property type="evidence" value="ECO:0007669"/>
    <property type="project" value="UniProtKB-KW"/>
</dbReference>
<dbReference type="PROSITE" id="PS50893">
    <property type="entry name" value="ABC_TRANSPORTER_2"/>
    <property type="match status" value="1"/>
</dbReference>
<dbReference type="Proteomes" id="UP000198346">
    <property type="component" value="Unassembled WGS sequence"/>
</dbReference>
<evidence type="ECO:0000256" key="9">
    <source>
        <dbReference type="SAM" id="Phobius"/>
    </source>
</evidence>
<proteinExistence type="predicted"/>
<keyword evidence="8 9" id="KW-0472">Membrane</keyword>
<dbReference type="SUPFAM" id="SSF90123">
    <property type="entry name" value="ABC transporter transmembrane region"/>
    <property type="match status" value="1"/>
</dbReference>
<evidence type="ECO:0000256" key="4">
    <source>
        <dbReference type="ARBA" id="ARBA00022692"/>
    </source>
</evidence>
<keyword evidence="7 9" id="KW-1133">Transmembrane helix</keyword>
<dbReference type="Pfam" id="PF00005">
    <property type="entry name" value="ABC_tran"/>
    <property type="match status" value="1"/>
</dbReference>
<dbReference type="GO" id="GO:0016887">
    <property type="term" value="F:ATP hydrolysis activity"/>
    <property type="evidence" value="ECO:0007669"/>
    <property type="project" value="InterPro"/>
</dbReference>
<dbReference type="InterPro" id="IPR003439">
    <property type="entry name" value="ABC_transporter-like_ATP-bd"/>
</dbReference>
<dbReference type="InterPro" id="IPR027417">
    <property type="entry name" value="P-loop_NTPase"/>
</dbReference>
<dbReference type="PROSITE" id="PS00211">
    <property type="entry name" value="ABC_TRANSPORTER_1"/>
    <property type="match status" value="1"/>
</dbReference>
<keyword evidence="13" id="KW-1185">Reference proteome</keyword>
<dbReference type="InterPro" id="IPR017750">
    <property type="entry name" value="ATPase_T1SS"/>
</dbReference>
<dbReference type="GO" id="GO:0015421">
    <property type="term" value="F:ABC-type oligopeptide transporter activity"/>
    <property type="evidence" value="ECO:0007669"/>
    <property type="project" value="TreeGrafter"/>
</dbReference>
<feature type="transmembrane region" description="Helical" evidence="9">
    <location>
        <begin position="168"/>
        <end position="189"/>
    </location>
</feature>
<organism evidence="12 13">
    <name type="scientific">Amphiplicatus metriothermophilus</name>
    <dbReference type="NCBI Taxonomy" id="1519374"/>
    <lineage>
        <taxon>Bacteria</taxon>
        <taxon>Pseudomonadati</taxon>
        <taxon>Pseudomonadota</taxon>
        <taxon>Alphaproteobacteria</taxon>
        <taxon>Parvularculales</taxon>
        <taxon>Parvularculaceae</taxon>
        <taxon>Amphiplicatus</taxon>
    </lineage>
</organism>
<dbReference type="InterPro" id="IPR003593">
    <property type="entry name" value="AAA+_ATPase"/>
</dbReference>
<keyword evidence="2" id="KW-0813">Transport</keyword>
<evidence type="ECO:0000313" key="12">
    <source>
        <dbReference type="EMBL" id="SNT74109.1"/>
    </source>
</evidence>
<gene>
    <name evidence="12" type="ORF">SAMN06297382_2015</name>
</gene>
<dbReference type="SMART" id="SM00382">
    <property type="entry name" value="AAA"/>
    <property type="match status" value="1"/>
</dbReference>
<dbReference type="GO" id="GO:0005886">
    <property type="term" value="C:plasma membrane"/>
    <property type="evidence" value="ECO:0007669"/>
    <property type="project" value="UniProtKB-SubCell"/>
</dbReference>
<dbReference type="AlphaFoldDB" id="A0A239PUX9"/>
<dbReference type="InterPro" id="IPR011527">
    <property type="entry name" value="ABC1_TM_dom"/>
</dbReference>
<dbReference type="OrthoDB" id="9787557at2"/>
<keyword evidence="6 12" id="KW-0067">ATP-binding</keyword>
<feature type="transmembrane region" description="Helical" evidence="9">
    <location>
        <begin position="66"/>
        <end position="83"/>
    </location>
</feature>
<dbReference type="Gene3D" id="1.20.1560.10">
    <property type="entry name" value="ABC transporter type 1, transmembrane domain"/>
    <property type="match status" value="1"/>
</dbReference>
<evidence type="ECO:0000256" key="2">
    <source>
        <dbReference type="ARBA" id="ARBA00022448"/>
    </source>
</evidence>
<comment type="subcellular location">
    <subcellularLocation>
        <location evidence="1">Cell membrane</location>
        <topology evidence="1">Multi-pass membrane protein</topology>
    </subcellularLocation>
</comment>
<evidence type="ECO:0000256" key="6">
    <source>
        <dbReference type="ARBA" id="ARBA00022840"/>
    </source>
</evidence>
<keyword evidence="4 9" id="KW-0812">Transmembrane</keyword>
<accession>A0A239PUX9</accession>
<dbReference type="Gene3D" id="3.40.50.300">
    <property type="entry name" value="P-loop containing nucleotide triphosphate hydrolases"/>
    <property type="match status" value="1"/>
</dbReference>
<dbReference type="NCBIfam" id="TIGR03375">
    <property type="entry name" value="type_I_sec_LssB"/>
    <property type="match status" value="1"/>
</dbReference>
<dbReference type="PANTHER" id="PTHR43394:SF1">
    <property type="entry name" value="ATP-BINDING CASSETTE SUB-FAMILY B MEMBER 10, MITOCHONDRIAL"/>
    <property type="match status" value="1"/>
</dbReference>
<dbReference type="SUPFAM" id="SSF52540">
    <property type="entry name" value="P-loop containing nucleoside triphosphate hydrolases"/>
    <property type="match status" value="1"/>
</dbReference>
<evidence type="ECO:0000256" key="5">
    <source>
        <dbReference type="ARBA" id="ARBA00022741"/>
    </source>
</evidence>
<evidence type="ECO:0000256" key="7">
    <source>
        <dbReference type="ARBA" id="ARBA00022989"/>
    </source>
</evidence>